<reference evidence="19" key="1">
    <citation type="submission" date="2014-11" db="EMBL/GenBank/DDBJ databases">
        <authorList>
            <person name="Tripathy S."/>
        </authorList>
    </citation>
    <scope>NUCLEOTIDE SEQUENCE</scope>
</reference>
<evidence type="ECO:0000256" key="16">
    <source>
        <dbReference type="ARBA" id="ARBA00045242"/>
    </source>
</evidence>
<dbReference type="SMART" id="SM00181">
    <property type="entry name" value="EGF"/>
    <property type="match status" value="3"/>
</dbReference>
<evidence type="ECO:0000313" key="19">
    <source>
        <dbReference type="EMBL" id="AKL88019.1"/>
    </source>
</evidence>
<evidence type="ECO:0000256" key="5">
    <source>
        <dbReference type="ARBA" id="ARBA00022583"/>
    </source>
</evidence>
<dbReference type="Pfam" id="PF00008">
    <property type="entry name" value="EGF"/>
    <property type="match status" value="1"/>
</dbReference>
<evidence type="ECO:0000256" key="15">
    <source>
        <dbReference type="ARBA" id="ARBA00023180"/>
    </source>
</evidence>
<proteinExistence type="evidence at transcript level"/>
<comment type="subunit">
    <text evidence="17">Interacts with ITGAL, ITGAM and ITGB2. Interacts with thrombin/F2; this interaction switches the specificity of thrombin from a procoagulant to an anticoagulant and antifibrinolytic protease. Interacts with ANGP1 and ANGP2; these interactions significantly inhibit the generation of activated PC and TAFIa/CPB2 by the thrombin/thrombomodulin complex. Interacts with PF4; this interaction enhances generation of activated protein C. Interacts with HMGB1; this interaction inhibits HMGB1 inflammatory activity.</text>
</comment>
<comment type="function">
    <text evidence="16">Endothelial cell receptor that plays a critical role in regulating several physiological processes including hemostasis, coagulation, fibrinolysis, inflammation, and angiogenesis. Acts as a cofactor for thrombin activation of protein C/PROC on the surface of vascular endothelial cells leading to initiation of the activated protein C anticoagulant pathway. Also accelerates the activation of the plasma carboxypeptidase B2/CPB2, which catalyzes removal of C-terminal basic amino acids from its substrates including kinins or anaphylatoxins leading to fibrinolysis inhibition. Plays critical protective roles in changing the cleavage specificity of protease-activated receptor 1/PAR1, inhibiting endothelial cell permeability and inflammation. Suppresses inflammation distinctly from its anticoagulant cofactor activity by sequestering HMGB1 thereby preventing it from engaging cellular receptors such as RAGE and contributing to the inflammatory response.</text>
</comment>
<dbReference type="SMART" id="SM00179">
    <property type="entry name" value="EGF_CA"/>
    <property type="match status" value="2"/>
</dbReference>
<evidence type="ECO:0000256" key="6">
    <source>
        <dbReference type="ARBA" id="ARBA00022692"/>
    </source>
</evidence>
<evidence type="ECO:0000256" key="1">
    <source>
        <dbReference type="ARBA" id="ARBA00004479"/>
    </source>
</evidence>
<dbReference type="Gene3D" id="2.10.25.10">
    <property type="entry name" value="Laminin"/>
    <property type="match status" value="2"/>
</dbReference>
<comment type="caution">
    <text evidence="18">Lacks conserved residue(s) required for the propagation of feature annotation.</text>
</comment>
<dbReference type="InterPro" id="IPR001304">
    <property type="entry name" value="C-type_lectin-like"/>
</dbReference>
<dbReference type="InterPro" id="IPR001881">
    <property type="entry name" value="EGF-like_Ca-bd_dom"/>
</dbReference>
<reference evidence="19" key="2">
    <citation type="journal article" date="2015" name="J. Immunol.">
        <title>Identification of Teleost Skin CD8?+ Dendritic-like Cells, Representing a Potential Common Ancestor for Mammalian Cross-Presenting Dendritic Cells.</title>
        <authorList>
            <person name="Granja A.G."/>
            <person name="Leal E."/>
            <person name="Pignatelli J."/>
            <person name="Castro R."/>
            <person name="Abos B."/>
            <person name="Kato G."/>
            <person name="Fischer U."/>
            <person name="Tafalla C."/>
        </authorList>
    </citation>
    <scope>NUCLEOTIDE SEQUENCE</scope>
</reference>
<evidence type="ECO:0000256" key="2">
    <source>
        <dbReference type="ARBA" id="ARBA00019822"/>
    </source>
</evidence>
<dbReference type="GO" id="GO:0016020">
    <property type="term" value="C:membrane"/>
    <property type="evidence" value="ECO:0007669"/>
    <property type="project" value="UniProtKB-SubCell"/>
</dbReference>
<keyword evidence="4" id="KW-0597">Phosphoprotein</keyword>
<dbReference type="InterPro" id="IPR051505">
    <property type="entry name" value="C-type_lectin_domain"/>
</dbReference>
<keyword evidence="10" id="KW-0654">Proteoglycan</keyword>
<dbReference type="PROSITE" id="PS50041">
    <property type="entry name" value="C_TYPE_LECTIN_2"/>
    <property type="match status" value="1"/>
</dbReference>
<dbReference type="GO" id="GO:0005509">
    <property type="term" value="F:calcium ion binding"/>
    <property type="evidence" value="ECO:0007669"/>
    <property type="project" value="InterPro"/>
</dbReference>
<dbReference type="Pfam" id="PF07645">
    <property type="entry name" value="EGF_CA"/>
    <property type="match status" value="1"/>
</dbReference>
<dbReference type="InterPro" id="IPR009030">
    <property type="entry name" value="Growth_fac_rcpt_cys_sf"/>
</dbReference>
<dbReference type="FunFam" id="2.10.25.10:FF:000009">
    <property type="entry name" value="Low-density lipoprotein receptor isoform 1"/>
    <property type="match status" value="1"/>
</dbReference>
<dbReference type="EMBL" id="KP203844">
    <property type="protein sequence ID" value="AKL88019.1"/>
    <property type="molecule type" value="mRNA"/>
</dbReference>
<keyword evidence="11" id="KW-1133">Transmembrane helix</keyword>
<keyword evidence="3 18" id="KW-0245">EGF-like domain</keyword>
<evidence type="ECO:0000256" key="18">
    <source>
        <dbReference type="PROSITE-ProRule" id="PRU00076"/>
    </source>
</evidence>
<keyword evidence="15" id="KW-0325">Glycoprotein</keyword>
<dbReference type="InterPro" id="IPR018097">
    <property type="entry name" value="EGF_Ca-bd_CS"/>
</dbReference>
<dbReference type="InterPro" id="IPR000742">
    <property type="entry name" value="EGF"/>
</dbReference>
<sequence length="376" mass="41081">MCTAIMAMKTNHFLGLITIIIITMFMLTVGGESIDSTTCVCNRNMCNAVTLGAVDFQTSGETCQKMEGELLTVRSAASDEIIGDLLVGLTGDFWIGLRLPADRCSNIESKLRGYQWATGFQITEFSNWKDNVNVCAPRCVSVSTDRMWTERPCQEKVDGFLCQNVHESMCQTPQMEAHEFFHQGDGGEGCAMAPCEHICTDVPGGYTCSCKEGYIPSSENTHLCKMHCFLAKCPVICDRHSAGTQCDCPSGFIKSDDYCHDIDECDHGYCDQSCANTAGSFVCSCSAGFSLQNLVKCVKTVGNESVPLTTPVHSDFLAPGVNFTSNVSSATAGGFLWVWIFIAVAVIVLILVVRYCVIKRHEQNVDGQQRCNDEAL</sequence>
<keyword evidence="6" id="KW-0812">Transmembrane</keyword>
<name>A0A0G3VSE9_ONCMY</name>
<dbReference type="Pfam" id="PF00059">
    <property type="entry name" value="Lectin_C"/>
    <property type="match status" value="1"/>
</dbReference>
<dbReference type="Pfam" id="PF09064">
    <property type="entry name" value="EGF_Tme5"/>
    <property type="match status" value="1"/>
</dbReference>
<evidence type="ECO:0000256" key="14">
    <source>
        <dbReference type="ARBA" id="ARBA00023170"/>
    </source>
</evidence>
<evidence type="ECO:0000256" key="7">
    <source>
        <dbReference type="ARBA" id="ARBA00022729"/>
    </source>
</evidence>
<keyword evidence="9" id="KW-0677">Repeat</keyword>
<evidence type="ECO:0000256" key="4">
    <source>
        <dbReference type="ARBA" id="ARBA00022553"/>
    </source>
</evidence>
<evidence type="ECO:0000256" key="13">
    <source>
        <dbReference type="ARBA" id="ARBA00023157"/>
    </source>
</evidence>
<dbReference type="PROSITE" id="PS01187">
    <property type="entry name" value="EGF_CA"/>
    <property type="match status" value="1"/>
</dbReference>
<evidence type="ECO:0000256" key="10">
    <source>
        <dbReference type="ARBA" id="ARBA00022974"/>
    </source>
</evidence>
<dbReference type="Gene3D" id="3.10.100.10">
    <property type="entry name" value="Mannose-Binding Protein A, subunit A"/>
    <property type="match status" value="1"/>
</dbReference>
<dbReference type="PANTHER" id="PTHR14789">
    <property type="entry name" value="CHONDROLECTIN VARIANT CHODLFDELTAE"/>
    <property type="match status" value="1"/>
</dbReference>
<evidence type="ECO:0000256" key="3">
    <source>
        <dbReference type="ARBA" id="ARBA00022536"/>
    </source>
</evidence>
<accession>A0A0G3VSE9</accession>
<dbReference type="GO" id="GO:0030246">
    <property type="term" value="F:carbohydrate binding"/>
    <property type="evidence" value="ECO:0007669"/>
    <property type="project" value="UniProtKB-KW"/>
</dbReference>
<dbReference type="CDD" id="cd00054">
    <property type="entry name" value="EGF_CA"/>
    <property type="match status" value="1"/>
</dbReference>
<dbReference type="PROSITE" id="PS00010">
    <property type="entry name" value="ASX_HYDROXYL"/>
    <property type="match status" value="1"/>
</dbReference>
<dbReference type="InterPro" id="IPR015149">
    <property type="entry name" value="Tme5_EGF-like"/>
</dbReference>
<evidence type="ECO:0000256" key="9">
    <source>
        <dbReference type="ARBA" id="ARBA00022737"/>
    </source>
</evidence>
<dbReference type="PROSITE" id="PS01186">
    <property type="entry name" value="EGF_2"/>
    <property type="match status" value="1"/>
</dbReference>
<keyword evidence="5" id="KW-0254">Endocytosis</keyword>
<dbReference type="GO" id="GO:0004888">
    <property type="term" value="F:transmembrane signaling receptor activity"/>
    <property type="evidence" value="ECO:0007669"/>
    <property type="project" value="InterPro"/>
</dbReference>
<evidence type="ECO:0000256" key="17">
    <source>
        <dbReference type="ARBA" id="ARBA00046453"/>
    </source>
</evidence>
<dbReference type="SMART" id="SM00034">
    <property type="entry name" value="CLECT"/>
    <property type="match status" value="1"/>
</dbReference>
<dbReference type="PANTHER" id="PTHR14789:SF9">
    <property type="entry name" value="THROMBOMODULIN"/>
    <property type="match status" value="1"/>
</dbReference>
<keyword evidence="13" id="KW-1015">Disulfide bond</keyword>
<dbReference type="PROSITE" id="PS50026">
    <property type="entry name" value="EGF_3"/>
    <property type="match status" value="1"/>
</dbReference>
<dbReference type="InterPro" id="IPR049883">
    <property type="entry name" value="NOTCH1_EGF-like"/>
</dbReference>
<evidence type="ECO:0000256" key="12">
    <source>
        <dbReference type="ARBA" id="ARBA00023136"/>
    </source>
</evidence>
<keyword evidence="12" id="KW-0472">Membrane</keyword>
<dbReference type="GO" id="GO:0006897">
    <property type="term" value="P:endocytosis"/>
    <property type="evidence" value="ECO:0007669"/>
    <property type="project" value="UniProtKB-KW"/>
</dbReference>
<comment type="subcellular location">
    <subcellularLocation>
        <location evidence="1">Membrane</location>
        <topology evidence="1">Single-pass type I membrane protein</topology>
    </subcellularLocation>
</comment>
<organism evidence="19">
    <name type="scientific">Oncorhynchus mykiss</name>
    <name type="common">Rainbow trout</name>
    <name type="synonym">Salmo gairdneri</name>
    <dbReference type="NCBI Taxonomy" id="8022"/>
    <lineage>
        <taxon>Eukaryota</taxon>
        <taxon>Metazoa</taxon>
        <taxon>Chordata</taxon>
        <taxon>Craniata</taxon>
        <taxon>Vertebrata</taxon>
        <taxon>Euteleostomi</taxon>
        <taxon>Actinopterygii</taxon>
        <taxon>Neopterygii</taxon>
        <taxon>Teleostei</taxon>
        <taxon>Protacanthopterygii</taxon>
        <taxon>Salmoniformes</taxon>
        <taxon>Salmonidae</taxon>
        <taxon>Salmoninae</taxon>
        <taxon>Oncorhynchus</taxon>
    </lineage>
</organism>
<keyword evidence="14" id="KW-0675">Receptor</keyword>
<protein>
    <recommendedName>
        <fullName evidence="2">Thrombomodulin</fullName>
    </recommendedName>
</protein>
<dbReference type="SUPFAM" id="SSF56436">
    <property type="entry name" value="C-type lectin-like"/>
    <property type="match status" value="1"/>
</dbReference>
<keyword evidence="8" id="KW-0430">Lectin</keyword>
<dbReference type="InterPro" id="IPR000152">
    <property type="entry name" value="EGF-type_Asp/Asn_hydroxyl_site"/>
</dbReference>
<dbReference type="AlphaFoldDB" id="A0A0G3VSE9"/>
<evidence type="ECO:0000256" key="8">
    <source>
        <dbReference type="ARBA" id="ARBA00022734"/>
    </source>
</evidence>
<dbReference type="InterPro" id="IPR016187">
    <property type="entry name" value="CTDL_fold"/>
</dbReference>
<dbReference type="SUPFAM" id="SSF57184">
    <property type="entry name" value="Growth factor receptor domain"/>
    <property type="match status" value="1"/>
</dbReference>
<dbReference type="InterPro" id="IPR016186">
    <property type="entry name" value="C-type_lectin-like/link_sf"/>
</dbReference>
<evidence type="ECO:0000256" key="11">
    <source>
        <dbReference type="ARBA" id="ARBA00022989"/>
    </source>
</evidence>
<keyword evidence="7" id="KW-0732">Signal</keyword>